<gene>
    <name evidence="2" type="ORF">C6P37_01840</name>
</gene>
<dbReference type="EMBL" id="QEWE01000007">
    <property type="protein sequence ID" value="REJ31101.1"/>
    <property type="molecule type" value="Genomic_DNA"/>
</dbReference>
<feature type="compositionally biased region" description="Basic and acidic residues" evidence="1">
    <location>
        <begin position="47"/>
        <end position="63"/>
    </location>
</feature>
<dbReference type="Proteomes" id="UP000257014">
    <property type="component" value="Unassembled WGS sequence"/>
</dbReference>
<name>A0A3E0K7R3_9BACI</name>
<accession>A0A3E0K7R3</accession>
<sequence>MARNDKSAPRAPFRNIPDVSGGQTDRPIRKAQTDIPKSRKTGSYTGRKTESWDFPEQKRSVSR</sequence>
<dbReference type="AlphaFoldDB" id="A0A3E0K7R3"/>
<feature type="region of interest" description="Disordered" evidence="1">
    <location>
        <begin position="1"/>
        <end position="63"/>
    </location>
</feature>
<proteinExistence type="predicted"/>
<organism evidence="2 3">
    <name type="scientific">Caldibacillus debilis</name>
    <dbReference type="NCBI Taxonomy" id="301148"/>
    <lineage>
        <taxon>Bacteria</taxon>
        <taxon>Bacillati</taxon>
        <taxon>Bacillota</taxon>
        <taxon>Bacilli</taxon>
        <taxon>Bacillales</taxon>
        <taxon>Bacillaceae</taxon>
        <taxon>Caldibacillus</taxon>
    </lineage>
</organism>
<comment type="caution">
    <text evidence="2">The sequence shown here is derived from an EMBL/GenBank/DDBJ whole genome shotgun (WGS) entry which is preliminary data.</text>
</comment>
<protein>
    <submittedName>
        <fullName evidence="2">Uncharacterized protein</fullName>
    </submittedName>
</protein>
<evidence type="ECO:0000313" key="2">
    <source>
        <dbReference type="EMBL" id="REJ31101.1"/>
    </source>
</evidence>
<reference evidence="2 3" key="1">
    <citation type="submission" date="2018-03" db="EMBL/GenBank/DDBJ databases">
        <authorList>
            <person name="Keele B.F."/>
        </authorList>
    </citation>
    <scope>NUCLEOTIDE SEQUENCE [LARGE SCALE GENOMIC DNA]</scope>
    <source>
        <strain evidence="2">ZCTH4_d</strain>
    </source>
</reference>
<evidence type="ECO:0000313" key="3">
    <source>
        <dbReference type="Proteomes" id="UP000257014"/>
    </source>
</evidence>
<evidence type="ECO:0000256" key="1">
    <source>
        <dbReference type="SAM" id="MobiDB-lite"/>
    </source>
</evidence>